<keyword evidence="1" id="KW-1188">Viral release from host cell</keyword>
<organism evidence="3 4">
    <name type="scientific">Paenibacillus alvei</name>
    <name type="common">Bacillus alvei</name>
    <dbReference type="NCBI Taxonomy" id="44250"/>
    <lineage>
        <taxon>Bacteria</taxon>
        <taxon>Bacillati</taxon>
        <taxon>Bacillota</taxon>
        <taxon>Bacilli</taxon>
        <taxon>Bacillales</taxon>
        <taxon>Paenibacillaceae</taxon>
        <taxon>Paenibacillus</taxon>
    </lineage>
</organism>
<dbReference type="PANTHER" id="PTHR41328">
    <property type="entry name" value="TERMINASE SMALL SUBUNIT-RELATED"/>
    <property type="match status" value="1"/>
</dbReference>
<dbReference type="InterPro" id="IPR038713">
    <property type="entry name" value="Terminase_Gp1_N_sf"/>
</dbReference>
<dbReference type="InterPro" id="IPR005335">
    <property type="entry name" value="Terminase_ssu"/>
</dbReference>
<dbReference type="Gene3D" id="1.10.10.1400">
    <property type="entry name" value="Terminase, small subunit, N-terminal DNA-binding domain, HTH motif"/>
    <property type="match status" value="1"/>
</dbReference>
<reference evidence="3 4" key="1">
    <citation type="submission" date="2022-05" db="EMBL/GenBank/DDBJ databases">
        <title>Genome Sequencing of Bee-Associated Microbes.</title>
        <authorList>
            <person name="Dunlap C."/>
        </authorList>
    </citation>
    <scope>NUCLEOTIDE SEQUENCE [LARGE SCALE GENOMIC DNA]</scope>
    <source>
        <strain evidence="3 4">NRRL B-04010</strain>
    </source>
</reference>
<gene>
    <name evidence="3" type="ORF">M5X12_19165</name>
</gene>
<evidence type="ECO:0000313" key="3">
    <source>
        <dbReference type="EMBL" id="MCY9762658.1"/>
    </source>
</evidence>
<dbReference type="Pfam" id="PF03592">
    <property type="entry name" value="Terminase_2"/>
    <property type="match status" value="1"/>
</dbReference>
<evidence type="ECO:0000313" key="4">
    <source>
        <dbReference type="Proteomes" id="UP001527181"/>
    </source>
</evidence>
<dbReference type="PANTHER" id="PTHR41328:SF2">
    <property type="entry name" value="TERMINASE SMALL SUBUNIT"/>
    <property type="match status" value="1"/>
</dbReference>
<comment type="caution">
    <text evidence="3">The sequence shown here is derived from an EMBL/GenBank/DDBJ whole genome shotgun (WGS) entry which is preliminary data.</text>
</comment>
<dbReference type="GeneID" id="94492064"/>
<name>A0ABT4H1J9_PAEAL</name>
<proteinExistence type="predicted"/>
<dbReference type="Proteomes" id="UP001527181">
    <property type="component" value="Unassembled WGS sequence"/>
</dbReference>
<sequence length="194" mass="21693">MALTPKQETFVAEYLIDLNATQAAIRAGYSARTARKIGQENLTKPDIQKAIQDAMDARSQRTKITADRVLEEYAKIGFADIKDYLSFRTEKTVVGYHEGQPVIDYADVIEMKPSDEIDGAAVAEIRHTKEGIAFKLHDKKIALDSIARHLGMFNKDALTVNGTMSHEHKHDLKKLSKEELANLEHIITKAADTD</sequence>
<evidence type="ECO:0000256" key="1">
    <source>
        <dbReference type="ARBA" id="ARBA00022612"/>
    </source>
</evidence>
<accession>A0ABT4H1J9</accession>
<keyword evidence="4" id="KW-1185">Reference proteome</keyword>
<keyword evidence="2" id="KW-0231">Viral genome packaging</keyword>
<evidence type="ECO:0000256" key="2">
    <source>
        <dbReference type="ARBA" id="ARBA00023219"/>
    </source>
</evidence>
<dbReference type="RefSeq" id="WP_005551828.1">
    <property type="nucleotide sequence ID" value="NZ_JAMDLX010000109.1"/>
</dbReference>
<dbReference type="InterPro" id="IPR052404">
    <property type="entry name" value="SPP1-like_terminase"/>
</dbReference>
<dbReference type="EMBL" id="JAMDNP010000040">
    <property type="protein sequence ID" value="MCY9762658.1"/>
    <property type="molecule type" value="Genomic_DNA"/>
</dbReference>
<protein>
    <submittedName>
        <fullName evidence="3">Terminase small subunit</fullName>
    </submittedName>
</protein>